<keyword evidence="3" id="KW-1185">Reference proteome</keyword>
<protein>
    <submittedName>
        <fullName evidence="2">10924_t:CDS:1</fullName>
    </submittedName>
</protein>
<feature type="non-terminal residue" evidence="2">
    <location>
        <position position="1"/>
    </location>
</feature>
<feature type="region of interest" description="Disordered" evidence="1">
    <location>
        <begin position="1"/>
        <end position="66"/>
    </location>
</feature>
<organism evidence="2 3">
    <name type="scientific">Gigaspora margarita</name>
    <dbReference type="NCBI Taxonomy" id="4874"/>
    <lineage>
        <taxon>Eukaryota</taxon>
        <taxon>Fungi</taxon>
        <taxon>Fungi incertae sedis</taxon>
        <taxon>Mucoromycota</taxon>
        <taxon>Glomeromycotina</taxon>
        <taxon>Glomeromycetes</taxon>
        <taxon>Diversisporales</taxon>
        <taxon>Gigasporaceae</taxon>
        <taxon>Gigaspora</taxon>
    </lineage>
</organism>
<evidence type="ECO:0000313" key="3">
    <source>
        <dbReference type="Proteomes" id="UP000789901"/>
    </source>
</evidence>
<gene>
    <name evidence="2" type="ORF">GMARGA_LOCUS28919</name>
</gene>
<comment type="caution">
    <text evidence="2">The sequence shown here is derived from an EMBL/GenBank/DDBJ whole genome shotgun (WGS) entry which is preliminary data.</text>
</comment>
<dbReference type="EMBL" id="CAJVQB010037930">
    <property type="protein sequence ID" value="CAG8825726.1"/>
    <property type="molecule type" value="Genomic_DNA"/>
</dbReference>
<reference evidence="2 3" key="1">
    <citation type="submission" date="2021-06" db="EMBL/GenBank/DDBJ databases">
        <authorList>
            <person name="Kallberg Y."/>
            <person name="Tangrot J."/>
            <person name="Rosling A."/>
        </authorList>
    </citation>
    <scope>NUCLEOTIDE SEQUENCE [LARGE SCALE GENOMIC DNA]</scope>
    <source>
        <strain evidence="2 3">120-4 pot B 10/14</strain>
    </source>
</reference>
<evidence type="ECO:0000313" key="2">
    <source>
        <dbReference type="EMBL" id="CAG8825726.1"/>
    </source>
</evidence>
<sequence>CKEQTKEPISSRGLTASTKKPITKHLAKTKRKRRNKKENKENRKEIGTKQLKRVTNGSDLKGKGKVKESLVESIKKNNVLEIRIACHNINELKSNRLKLEALIEDEIEDALDSIWEVLEKSILETAMKHILKKKICKTRATRDGKKRPKLDKLIVELDR</sequence>
<accession>A0ABN7WBB4</accession>
<name>A0ABN7WBB4_GIGMA</name>
<evidence type="ECO:0000256" key="1">
    <source>
        <dbReference type="SAM" id="MobiDB-lite"/>
    </source>
</evidence>
<feature type="compositionally biased region" description="Basic and acidic residues" evidence="1">
    <location>
        <begin position="38"/>
        <end position="47"/>
    </location>
</feature>
<feature type="compositionally biased region" description="Basic residues" evidence="1">
    <location>
        <begin position="21"/>
        <end position="37"/>
    </location>
</feature>
<proteinExistence type="predicted"/>
<dbReference type="Proteomes" id="UP000789901">
    <property type="component" value="Unassembled WGS sequence"/>
</dbReference>